<feature type="domain" description="Out at first C-terminal" evidence="4">
    <location>
        <begin position="206"/>
        <end position="270"/>
    </location>
</feature>
<dbReference type="AlphaFoldDB" id="A0A673FSR4"/>
<feature type="domain" description="Out at first protein BRICHOS-like" evidence="3">
    <location>
        <begin position="33"/>
        <end position="182"/>
    </location>
</feature>
<dbReference type="InterPro" id="IPR053894">
    <property type="entry name" value="OAF_N"/>
</dbReference>
<dbReference type="PANTHER" id="PTHR13423:SF2">
    <property type="entry name" value="OUT AT FIRST PROTEIN HOMOLOG"/>
    <property type="match status" value="1"/>
</dbReference>
<evidence type="ECO:0000313" key="6">
    <source>
        <dbReference type="Proteomes" id="UP000472270"/>
    </source>
</evidence>
<proteinExistence type="inferred from homology"/>
<evidence type="ECO:0000313" key="5">
    <source>
        <dbReference type="Ensembl" id="ENSSRHP00000002420.1"/>
    </source>
</evidence>
<dbReference type="InterPro" id="IPR026315">
    <property type="entry name" value="Oaf"/>
</dbReference>
<sequence length="272" mass="31216">MQCREPEAPLAKLLKFRGTFVVFTLLLSVSVCSQLTVLVRLNDGQITEELLEADSEKDIITVEFRQTDGTLITFLSDFKRVSINPTKCISTTPEKGQSQYQALCFISHLDHGELIPSEAMARLRQKNPHVVRSADERCSVEQFTMNAALNMSRSWHLSTHIHNVCRDARDLVYTRQQDVKYWLEKGVEGSVFDVFPQSLNVTDLQSCSSTTDPWQPCACSYRLNLEWFPCQLKYCRGQGSNPYKCGIKSCSKGYRFDFYMPHKQLCLWDEDN</sequence>
<protein>
    <recommendedName>
        <fullName evidence="2">Out at first protein homolog</fullName>
    </recommendedName>
</protein>
<dbReference type="PANTHER" id="PTHR13423">
    <property type="entry name" value="OUT AT FIRST"/>
    <property type="match status" value="1"/>
</dbReference>
<dbReference type="InterPro" id="IPR053897">
    <property type="entry name" value="Oaf_C"/>
</dbReference>
<evidence type="ECO:0000256" key="1">
    <source>
        <dbReference type="ARBA" id="ARBA00005786"/>
    </source>
</evidence>
<accession>A0A673FSR4</accession>
<reference evidence="5" key="1">
    <citation type="submission" date="2025-08" db="UniProtKB">
        <authorList>
            <consortium name="Ensembl"/>
        </authorList>
    </citation>
    <scope>IDENTIFICATION</scope>
</reference>
<evidence type="ECO:0000259" key="3">
    <source>
        <dbReference type="Pfam" id="PF14941"/>
    </source>
</evidence>
<organism evidence="5 6">
    <name type="scientific">Sinocyclocheilus rhinocerous</name>
    <dbReference type="NCBI Taxonomy" id="307959"/>
    <lineage>
        <taxon>Eukaryota</taxon>
        <taxon>Metazoa</taxon>
        <taxon>Chordata</taxon>
        <taxon>Craniata</taxon>
        <taxon>Vertebrata</taxon>
        <taxon>Euteleostomi</taxon>
        <taxon>Actinopterygii</taxon>
        <taxon>Neopterygii</taxon>
        <taxon>Teleostei</taxon>
        <taxon>Ostariophysi</taxon>
        <taxon>Cypriniformes</taxon>
        <taxon>Cyprinidae</taxon>
        <taxon>Cyprininae</taxon>
        <taxon>Sinocyclocheilus</taxon>
    </lineage>
</organism>
<evidence type="ECO:0000259" key="4">
    <source>
        <dbReference type="Pfam" id="PF22873"/>
    </source>
</evidence>
<dbReference type="Pfam" id="PF22873">
    <property type="entry name" value="OAF_C"/>
    <property type="match status" value="1"/>
</dbReference>
<name>A0A673FSR4_9TELE</name>
<dbReference type="Pfam" id="PF14941">
    <property type="entry name" value="OAF_N"/>
    <property type="match status" value="1"/>
</dbReference>
<dbReference type="Proteomes" id="UP000472270">
    <property type="component" value="Unassembled WGS sequence"/>
</dbReference>
<reference evidence="5" key="2">
    <citation type="submission" date="2025-09" db="UniProtKB">
        <authorList>
            <consortium name="Ensembl"/>
        </authorList>
    </citation>
    <scope>IDENTIFICATION</scope>
</reference>
<evidence type="ECO:0000256" key="2">
    <source>
        <dbReference type="ARBA" id="ARBA00021639"/>
    </source>
</evidence>
<dbReference type="Ensembl" id="ENSSRHT00000002519.1">
    <property type="protein sequence ID" value="ENSSRHP00000002420.1"/>
    <property type="gene ID" value="ENSSRHG00000001712.1"/>
</dbReference>
<keyword evidence="6" id="KW-1185">Reference proteome</keyword>
<comment type="similarity">
    <text evidence="1">Belongs to the OAF family.</text>
</comment>